<gene>
    <name evidence="4" type="ORF">CKALI_03840</name>
</gene>
<dbReference type="EMBL" id="CP046452">
    <property type="protein sequence ID" value="QGU01648.1"/>
    <property type="molecule type" value="Genomic_DNA"/>
</dbReference>
<dbReference type="AlphaFoldDB" id="A0A6B8W1X8"/>
<accession>A0A6B8W1X8</accession>
<feature type="domain" description="CT398-like coiled coil hairpin" evidence="3">
    <location>
        <begin position="30"/>
        <end position="185"/>
    </location>
</feature>
<dbReference type="Proteomes" id="UP000427071">
    <property type="component" value="Chromosome"/>
</dbReference>
<sequence length="235" mass="25833">MKITQAEQKLLLELADLERTLDLGLTSGSAERTELEKLEKERDRQREVAASAQLNVADVELDIRRIQDDMGKLKRRFDADKAGLGAATDVDQRRDLEHDLANTSRRMSDLQQELKEAHDEIAAMRANVDRQGALLDDLERKVESAARAATAAEDAHSAQDASTRVTELRGHLSNEILAEYDDQRGIFGVGAAGFRGRSCGGCHIVLPPAALSEIRGTAADEMPRCPDCGTFLVRL</sequence>
<dbReference type="InterPro" id="IPR003743">
    <property type="entry name" value="Zf-RING_7"/>
</dbReference>
<protein>
    <submittedName>
        <fullName evidence="4">Zinc ribbon domain protein</fullName>
    </submittedName>
</protein>
<dbReference type="InterPro" id="IPR056003">
    <property type="entry name" value="CT398_CC_hairpin"/>
</dbReference>
<dbReference type="Pfam" id="PF02591">
    <property type="entry name" value="Zn_ribbon_9"/>
    <property type="match status" value="1"/>
</dbReference>
<dbReference type="Gene3D" id="1.10.287.1490">
    <property type="match status" value="1"/>
</dbReference>
<evidence type="ECO:0000259" key="3">
    <source>
        <dbReference type="Pfam" id="PF24481"/>
    </source>
</evidence>
<evidence type="ECO:0000259" key="2">
    <source>
        <dbReference type="Pfam" id="PF02591"/>
    </source>
</evidence>
<dbReference type="Pfam" id="PF24481">
    <property type="entry name" value="CT398_CC"/>
    <property type="match status" value="1"/>
</dbReference>
<dbReference type="KEGG" id="ckw:CKALI_03840"/>
<organism evidence="4 5">
    <name type="scientific">Corynebacterium kalinowskii</name>
    <dbReference type="NCBI Taxonomy" id="2675216"/>
    <lineage>
        <taxon>Bacteria</taxon>
        <taxon>Bacillati</taxon>
        <taxon>Actinomycetota</taxon>
        <taxon>Actinomycetes</taxon>
        <taxon>Mycobacteriales</taxon>
        <taxon>Corynebacteriaceae</taxon>
        <taxon>Corynebacterium</taxon>
    </lineage>
</organism>
<feature type="coiled-coil region" evidence="1">
    <location>
        <begin position="35"/>
        <end position="155"/>
    </location>
</feature>
<feature type="domain" description="C4-type zinc ribbon" evidence="2">
    <location>
        <begin position="198"/>
        <end position="232"/>
    </location>
</feature>
<evidence type="ECO:0000313" key="5">
    <source>
        <dbReference type="Proteomes" id="UP000427071"/>
    </source>
</evidence>
<name>A0A6B8W1X8_9CORY</name>
<evidence type="ECO:0000313" key="4">
    <source>
        <dbReference type="EMBL" id="QGU01648.1"/>
    </source>
</evidence>
<evidence type="ECO:0000256" key="1">
    <source>
        <dbReference type="SAM" id="Coils"/>
    </source>
</evidence>
<keyword evidence="5" id="KW-1185">Reference proteome</keyword>
<keyword evidence="1" id="KW-0175">Coiled coil</keyword>
<dbReference type="RefSeq" id="WP_156192029.1">
    <property type="nucleotide sequence ID" value="NZ_CP046452.1"/>
</dbReference>
<proteinExistence type="predicted"/>
<reference evidence="5" key="1">
    <citation type="submission" date="2019-11" db="EMBL/GenBank/DDBJ databases">
        <title>Complete genome sequence of Corynebacterium kalinowskii 1959, a novel Corynebacterium species isolated from soil of a small paddock in Vilsendorf, Germany.</title>
        <authorList>
            <person name="Schaffert L."/>
            <person name="Ruwe M."/>
            <person name="Milse J."/>
            <person name="Hanuschka K."/>
            <person name="Ortseifen V."/>
            <person name="Droste J."/>
            <person name="Brandt D."/>
            <person name="Schlueter L."/>
            <person name="Kutter Y."/>
            <person name="Vinke S."/>
            <person name="Viehoefer P."/>
            <person name="Jacob L."/>
            <person name="Luebke N.-C."/>
            <person name="Schulte-Berndt E."/>
            <person name="Hain C."/>
            <person name="Linder M."/>
            <person name="Schmidt P."/>
            <person name="Wollenschlaeger L."/>
            <person name="Luttermann T."/>
            <person name="Thieme E."/>
            <person name="Hassa J."/>
            <person name="Haak M."/>
            <person name="Wittchen M."/>
            <person name="Mentz A."/>
            <person name="Persicke M."/>
            <person name="Busche T."/>
            <person name="Ruckert C."/>
        </authorList>
    </citation>
    <scope>NUCLEOTIDE SEQUENCE [LARGE SCALE GENOMIC DNA]</scope>
    <source>
        <strain evidence="5">1959</strain>
    </source>
</reference>